<evidence type="ECO:0000313" key="1">
    <source>
        <dbReference type="EMBL" id="SMF80820.1"/>
    </source>
</evidence>
<name>A0A1Y6CPE4_9BACT</name>
<evidence type="ECO:0008006" key="3">
    <source>
        <dbReference type="Google" id="ProtNLM"/>
    </source>
</evidence>
<reference evidence="2" key="1">
    <citation type="submission" date="2017-04" db="EMBL/GenBank/DDBJ databases">
        <authorList>
            <person name="Varghese N."/>
            <person name="Submissions S."/>
        </authorList>
    </citation>
    <scope>NUCLEOTIDE SEQUENCE [LARGE SCALE GENOMIC DNA]</scope>
    <source>
        <strain evidence="2">RKEM611</strain>
    </source>
</reference>
<proteinExistence type="predicted"/>
<organism evidence="1 2">
    <name type="scientific">Pseudobacteriovorax antillogorgiicola</name>
    <dbReference type="NCBI Taxonomy" id="1513793"/>
    <lineage>
        <taxon>Bacteria</taxon>
        <taxon>Pseudomonadati</taxon>
        <taxon>Bdellovibrionota</taxon>
        <taxon>Oligoflexia</taxon>
        <taxon>Oligoflexales</taxon>
        <taxon>Pseudobacteriovoracaceae</taxon>
        <taxon>Pseudobacteriovorax</taxon>
    </lineage>
</organism>
<dbReference type="SUPFAM" id="SSF160719">
    <property type="entry name" value="gpW/gp25-like"/>
    <property type="match status" value="1"/>
</dbReference>
<dbReference type="Proteomes" id="UP000192907">
    <property type="component" value="Unassembled WGS sequence"/>
</dbReference>
<dbReference type="STRING" id="1513793.SAMN06296036_13564"/>
<dbReference type="EMBL" id="FWZT01000035">
    <property type="protein sequence ID" value="SMF80820.1"/>
    <property type="molecule type" value="Genomic_DNA"/>
</dbReference>
<sequence>MIGTDERTGKLIRGAPYLRQSIRRVIRTPRKSMPMHRWFGTDLLAFLGEVITEEALLDLTSAVTDSLSKALPGLRLETLSEVTEEGLTTFTLSGNYQNQPFTIEGI</sequence>
<dbReference type="Gene3D" id="3.10.450.40">
    <property type="match status" value="1"/>
</dbReference>
<dbReference type="RefSeq" id="WP_132325705.1">
    <property type="nucleotide sequence ID" value="NZ_FWZT01000035.1"/>
</dbReference>
<keyword evidence="2" id="KW-1185">Reference proteome</keyword>
<gene>
    <name evidence="1" type="ORF">SAMN06296036_13564</name>
</gene>
<evidence type="ECO:0000313" key="2">
    <source>
        <dbReference type="Proteomes" id="UP000192907"/>
    </source>
</evidence>
<dbReference type="OrthoDB" id="9802846at2"/>
<protein>
    <recommendedName>
        <fullName evidence="3">IraD/Gp25-like domain-containing protein</fullName>
    </recommendedName>
</protein>
<accession>A0A1Y6CPE4</accession>
<dbReference type="AlphaFoldDB" id="A0A1Y6CPE4"/>